<feature type="compositionally biased region" description="Acidic residues" evidence="7">
    <location>
        <begin position="996"/>
        <end position="1005"/>
    </location>
</feature>
<name>A0A9N9TWH3_PHYSR</name>
<dbReference type="InterPro" id="IPR036383">
    <property type="entry name" value="TSP1_rpt_sf"/>
</dbReference>
<dbReference type="FunFam" id="2.20.100.10:FF:000009">
    <property type="entry name" value="ADAMTS-like protein 3 isoform A"/>
    <property type="match status" value="1"/>
</dbReference>
<sequence>MKIRLVFLALVIYCLPVWSEDSNRTNGNSDETSDQELSEQLEEANDISEGWSKWSNWSPCSRSCDGGVAHQLRTCSIGKCRGNHIRYKICNMQPCPDSHEFLEDQCAAYNSIPYEGALYEWSPHYVDDNPCALTCKGKPADGGGFDEDDPVMVVETLASKVHDGTRCRPGSLDMCIDGTCQRVGCDLQIGSTRQVDECGVCGGDGSSCTRPLYHWTFTYTSLCSATCGGGYKMSRPLCQNRVTGDEVEEKLCNDSQKPDATVVECNTHNCPPKWHASEWGACSVSCGGGVKLRQVHCVEETNNTKIMVEDGKCGGRKPWPQEGCNQMDCPTWITTKWSGCSVSCGDGIQVRDVECRDNDDRLSNLCSLETKPLTAKHCSTGIQCPFTVETSEELLPGLYHTQPLNQPYPPPPVPERLIGEQIVPSESTFIPDEWGPCSVSCGEGVRKREVHCKIFLEFSRTIAKLPDKQCTGPKPIEIETCYMEPCMSERIGVDIKDDPYSRSDIKVAPGSPAKSYSWKEQGFTHCSATCLGGIQELIVNCVRDDTQKVTSPFMCPIELKPEIRIQTCNDHPCPPRWNYSEFSPCSQSCGIGIQTREVNCIHEVTQGGGNTVIVPNNMCPQPPPPDRQYCNVLDCPVRWKVGEWSRCSKSCGGGTKSRKVECKQVMAQNHTVDRLPTMCPVPRPAESKPCNTKSCLVESDKPQIDVSNSTFIQHDPKKKKISLKIGGAATVFLGTTIKIKCPVKRFDRTKIHWTKDKNHLPKNKKFKTSKKGALRVSNLSLRDSGTYTCTAGKSVASIQISVRPKPGEFPTSEEIQKQGYKTDKVDLVSGRPKNRDDDTPNFSDDHSHEQRPDKSRKKTGSRLFTPTLPSLRLDSNYNEQLQSTMDKGGEKVSTISHRPGISKVSRIYRNFVVSTTLPKDRFSSLPSSTSEFNNPIERGDLASSANRLMPNFQRLIFNLQVFSNSRGHRMIDFPGDRAHPDVLPFFAEDSTSPPRDDDDADATDDQDNIVVLGKGTKENLEFEWTTGPWTKCSQTCGGAGIQQRKIHCIVRLYNATQPVDDILCEDAGLAVPGSSRKCGFDECPEWTTHDWSACEKSKCFDMHKALQRRIVRCEIAANLTLDPAKCDADARPVDRQECFNDKCIGKWKVGRWSECAAPCESKGLKYRIIQCVWYGTKKPAGTACQDLPRPPIMKSCIGTSCTKTEPICKDHSMFCPNVKMMNMCKIMRYQQQCCQTCRQ</sequence>
<evidence type="ECO:0000313" key="12">
    <source>
        <dbReference type="Proteomes" id="UP001153712"/>
    </source>
</evidence>
<dbReference type="SMART" id="SM00409">
    <property type="entry name" value="IG"/>
    <property type="match status" value="1"/>
</dbReference>
<proteinExistence type="predicted"/>
<dbReference type="GO" id="GO:0005576">
    <property type="term" value="C:extracellular region"/>
    <property type="evidence" value="ECO:0007669"/>
    <property type="project" value="UniProtKB-SubCell"/>
</dbReference>
<evidence type="ECO:0000256" key="7">
    <source>
        <dbReference type="SAM" id="MobiDB-lite"/>
    </source>
</evidence>
<comment type="subcellular location">
    <subcellularLocation>
        <location evidence="1">Secreted</location>
    </subcellularLocation>
</comment>
<keyword evidence="12" id="KW-1185">Reference proteome</keyword>
<dbReference type="PROSITE" id="PS50900">
    <property type="entry name" value="PLAC"/>
    <property type="match status" value="1"/>
</dbReference>
<feature type="compositionally biased region" description="Basic and acidic residues" evidence="7">
    <location>
        <begin position="814"/>
        <end position="826"/>
    </location>
</feature>
<feature type="disulfide bond" evidence="6">
    <location>
        <begin position="75"/>
        <end position="80"/>
    </location>
</feature>
<dbReference type="Gene3D" id="2.60.40.10">
    <property type="entry name" value="Immunoglobulins"/>
    <property type="match status" value="1"/>
</dbReference>
<dbReference type="InterPro" id="IPR010909">
    <property type="entry name" value="PLAC"/>
</dbReference>
<dbReference type="InterPro" id="IPR036179">
    <property type="entry name" value="Ig-like_dom_sf"/>
</dbReference>
<keyword evidence="3 8" id="KW-0732">Signal</keyword>
<dbReference type="Pfam" id="PF00090">
    <property type="entry name" value="TSP_1"/>
    <property type="match status" value="1"/>
</dbReference>
<keyword evidence="5 6" id="KW-1015">Disulfide bond</keyword>
<dbReference type="GO" id="GO:0030198">
    <property type="term" value="P:extracellular matrix organization"/>
    <property type="evidence" value="ECO:0007669"/>
    <property type="project" value="InterPro"/>
</dbReference>
<dbReference type="PROSITE" id="PS50092">
    <property type="entry name" value="TSP1"/>
    <property type="match status" value="8"/>
</dbReference>
<dbReference type="OrthoDB" id="5948003at2759"/>
<dbReference type="Pfam" id="PF07679">
    <property type="entry name" value="I-set"/>
    <property type="match status" value="1"/>
</dbReference>
<dbReference type="InterPro" id="IPR013783">
    <property type="entry name" value="Ig-like_fold"/>
</dbReference>
<reference evidence="11" key="1">
    <citation type="submission" date="2022-01" db="EMBL/GenBank/DDBJ databases">
        <authorList>
            <person name="King R."/>
        </authorList>
    </citation>
    <scope>NUCLEOTIDE SEQUENCE</scope>
</reference>
<dbReference type="InterPro" id="IPR013098">
    <property type="entry name" value="Ig_I-set"/>
</dbReference>
<feature type="compositionally biased region" description="Basic and acidic residues" evidence="7">
    <location>
        <begin position="833"/>
        <end position="853"/>
    </location>
</feature>
<evidence type="ECO:0008006" key="13">
    <source>
        <dbReference type="Google" id="ProtNLM"/>
    </source>
</evidence>
<dbReference type="SUPFAM" id="SSF48726">
    <property type="entry name" value="Immunoglobulin"/>
    <property type="match status" value="1"/>
</dbReference>
<feature type="domain" description="Ig-like" evidence="9">
    <location>
        <begin position="716"/>
        <end position="801"/>
    </location>
</feature>
<dbReference type="PANTHER" id="PTHR13723">
    <property type="entry name" value="ADAMTS A DISINTEGRIN AND METALLOPROTEASE WITH THROMBOSPONDIN MOTIFS PROTEASE"/>
    <property type="match status" value="1"/>
</dbReference>
<dbReference type="GO" id="GO:0006508">
    <property type="term" value="P:proteolysis"/>
    <property type="evidence" value="ECO:0007669"/>
    <property type="project" value="TreeGrafter"/>
</dbReference>
<dbReference type="InterPro" id="IPR000884">
    <property type="entry name" value="TSP1_rpt"/>
</dbReference>
<feature type="disulfide bond" evidence="6">
    <location>
        <begin position="64"/>
        <end position="95"/>
    </location>
</feature>
<evidence type="ECO:0000256" key="6">
    <source>
        <dbReference type="PIRSR" id="PIRSR613273-3"/>
    </source>
</evidence>
<organism evidence="11 12">
    <name type="scientific">Phyllotreta striolata</name>
    <name type="common">Striped flea beetle</name>
    <name type="synonym">Crioceris striolata</name>
    <dbReference type="NCBI Taxonomy" id="444603"/>
    <lineage>
        <taxon>Eukaryota</taxon>
        <taxon>Metazoa</taxon>
        <taxon>Ecdysozoa</taxon>
        <taxon>Arthropoda</taxon>
        <taxon>Hexapoda</taxon>
        <taxon>Insecta</taxon>
        <taxon>Pterygota</taxon>
        <taxon>Neoptera</taxon>
        <taxon>Endopterygota</taxon>
        <taxon>Coleoptera</taxon>
        <taxon>Polyphaga</taxon>
        <taxon>Cucujiformia</taxon>
        <taxon>Chrysomeloidea</taxon>
        <taxon>Chrysomelidae</taxon>
        <taxon>Galerucinae</taxon>
        <taxon>Alticini</taxon>
        <taxon>Phyllotreta</taxon>
    </lineage>
</organism>
<feature type="compositionally biased region" description="Acidic residues" evidence="7">
    <location>
        <begin position="31"/>
        <end position="42"/>
    </location>
</feature>
<dbReference type="Gene3D" id="2.20.100.10">
    <property type="entry name" value="Thrombospondin type-1 (TSP1) repeat"/>
    <property type="match status" value="9"/>
</dbReference>
<evidence type="ECO:0000256" key="2">
    <source>
        <dbReference type="ARBA" id="ARBA00022525"/>
    </source>
</evidence>
<dbReference type="GO" id="GO:0031012">
    <property type="term" value="C:extracellular matrix"/>
    <property type="evidence" value="ECO:0007669"/>
    <property type="project" value="TreeGrafter"/>
</dbReference>
<evidence type="ECO:0000256" key="8">
    <source>
        <dbReference type="SAM" id="SignalP"/>
    </source>
</evidence>
<dbReference type="Pfam" id="PF08686">
    <property type="entry name" value="PLAC"/>
    <property type="match status" value="1"/>
</dbReference>
<evidence type="ECO:0000313" key="11">
    <source>
        <dbReference type="EMBL" id="CAG9863663.1"/>
    </source>
</evidence>
<dbReference type="InterPro" id="IPR003599">
    <property type="entry name" value="Ig_sub"/>
</dbReference>
<feature type="domain" description="PLAC" evidence="10">
    <location>
        <begin position="1204"/>
        <end position="1239"/>
    </location>
</feature>
<dbReference type="Pfam" id="PF19236">
    <property type="entry name" value="ADAMTS_CR_3"/>
    <property type="match status" value="1"/>
</dbReference>
<dbReference type="InterPro" id="IPR013273">
    <property type="entry name" value="ADAMTS/ADAMTS-like"/>
</dbReference>
<dbReference type="InterPro" id="IPR045371">
    <property type="entry name" value="ADAMTS_CR_3"/>
</dbReference>
<dbReference type="PANTHER" id="PTHR13723:SF313">
    <property type="entry name" value="PEPTIDASE M12B DOMAIN-CONTAINING PROTEIN"/>
    <property type="match status" value="1"/>
</dbReference>
<dbReference type="Pfam" id="PF19030">
    <property type="entry name" value="TSP1_ADAMTS"/>
    <property type="match status" value="9"/>
</dbReference>
<dbReference type="InterPro" id="IPR003598">
    <property type="entry name" value="Ig_sub2"/>
</dbReference>
<dbReference type="InterPro" id="IPR050439">
    <property type="entry name" value="ADAMTS_ADAMTS-like"/>
</dbReference>
<evidence type="ECO:0000256" key="5">
    <source>
        <dbReference type="ARBA" id="ARBA00023157"/>
    </source>
</evidence>
<feature type="region of interest" description="Disordered" evidence="7">
    <location>
        <begin position="984"/>
        <end position="1005"/>
    </location>
</feature>
<dbReference type="SUPFAM" id="SSF82895">
    <property type="entry name" value="TSP-1 type 1 repeat"/>
    <property type="match status" value="9"/>
</dbReference>
<feature type="region of interest" description="Disordered" evidence="7">
    <location>
        <begin position="22"/>
        <end position="42"/>
    </location>
</feature>
<evidence type="ECO:0000256" key="3">
    <source>
        <dbReference type="ARBA" id="ARBA00022729"/>
    </source>
</evidence>
<dbReference type="PROSITE" id="PS50835">
    <property type="entry name" value="IG_LIKE"/>
    <property type="match status" value="1"/>
</dbReference>
<dbReference type="PRINTS" id="PR01857">
    <property type="entry name" value="ADAMTSFAMILY"/>
</dbReference>
<dbReference type="EMBL" id="OU900100">
    <property type="protein sequence ID" value="CAG9863663.1"/>
    <property type="molecule type" value="Genomic_DNA"/>
</dbReference>
<dbReference type="GO" id="GO:0004222">
    <property type="term" value="F:metalloendopeptidase activity"/>
    <property type="evidence" value="ECO:0007669"/>
    <property type="project" value="TreeGrafter"/>
</dbReference>
<dbReference type="Proteomes" id="UP001153712">
    <property type="component" value="Chromosome 7"/>
</dbReference>
<evidence type="ECO:0000256" key="4">
    <source>
        <dbReference type="ARBA" id="ARBA00022737"/>
    </source>
</evidence>
<evidence type="ECO:0000256" key="1">
    <source>
        <dbReference type="ARBA" id="ARBA00004613"/>
    </source>
</evidence>
<dbReference type="SMART" id="SM00408">
    <property type="entry name" value="IGc2"/>
    <property type="match status" value="1"/>
</dbReference>
<feature type="disulfide bond" evidence="6">
    <location>
        <begin position="60"/>
        <end position="90"/>
    </location>
</feature>
<dbReference type="InterPro" id="IPR007110">
    <property type="entry name" value="Ig-like_dom"/>
</dbReference>
<accession>A0A9N9TWH3</accession>
<keyword evidence="4" id="KW-0677">Repeat</keyword>
<protein>
    <recommendedName>
        <fullName evidence="13">Protein madd-4</fullName>
    </recommendedName>
</protein>
<evidence type="ECO:0000259" key="10">
    <source>
        <dbReference type="PROSITE" id="PS50900"/>
    </source>
</evidence>
<feature type="signal peptide" evidence="8">
    <location>
        <begin position="1"/>
        <end position="19"/>
    </location>
</feature>
<keyword evidence="2" id="KW-0964">Secreted</keyword>
<dbReference type="SMART" id="SM00209">
    <property type="entry name" value="TSP1"/>
    <property type="match status" value="9"/>
</dbReference>
<evidence type="ECO:0000259" key="9">
    <source>
        <dbReference type="PROSITE" id="PS50835"/>
    </source>
</evidence>
<dbReference type="AlphaFoldDB" id="A0A9N9TWH3"/>
<feature type="region of interest" description="Disordered" evidence="7">
    <location>
        <begin position="804"/>
        <end position="869"/>
    </location>
</feature>
<feature type="chain" id="PRO_5040130917" description="Protein madd-4" evidence="8">
    <location>
        <begin position="20"/>
        <end position="1239"/>
    </location>
</feature>
<gene>
    <name evidence="11" type="ORF">PHYEVI_LOCUS9947</name>
</gene>